<organism evidence="7 8">
    <name type="scientific">Aduncisulcus paluster</name>
    <dbReference type="NCBI Taxonomy" id="2918883"/>
    <lineage>
        <taxon>Eukaryota</taxon>
        <taxon>Metamonada</taxon>
        <taxon>Carpediemonas-like organisms</taxon>
        <taxon>Aduncisulcus</taxon>
    </lineage>
</organism>
<dbReference type="PANTHER" id="PTHR13780:SF35">
    <property type="entry name" value="LD22662P"/>
    <property type="match status" value="1"/>
</dbReference>
<evidence type="ECO:0000256" key="3">
    <source>
        <dbReference type="ARBA" id="ARBA00023122"/>
    </source>
</evidence>
<protein>
    <recommendedName>
        <fullName evidence="6">CBS domain-containing protein</fullName>
    </recommendedName>
</protein>
<keyword evidence="2" id="KW-0677">Repeat</keyword>
<dbReference type="Proteomes" id="UP001057375">
    <property type="component" value="Unassembled WGS sequence"/>
</dbReference>
<dbReference type="CDD" id="cd02205">
    <property type="entry name" value="CBS_pair_SF"/>
    <property type="match status" value="1"/>
</dbReference>
<gene>
    <name evidence="7" type="ORF">ADUPG1_009564</name>
</gene>
<proteinExistence type="inferred from homology"/>
<dbReference type="EMBL" id="BQXS01011273">
    <property type="protein sequence ID" value="GKT36637.1"/>
    <property type="molecule type" value="Genomic_DNA"/>
</dbReference>
<dbReference type="InterPro" id="IPR000644">
    <property type="entry name" value="CBS_dom"/>
</dbReference>
<comment type="similarity">
    <text evidence="1">Belongs to the 5'-AMP-activated protein kinase gamma subunit family.</text>
</comment>
<feature type="domain" description="CBS" evidence="6">
    <location>
        <begin position="183"/>
        <end position="239"/>
    </location>
</feature>
<reference evidence="7" key="1">
    <citation type="submission" date="2022-03" db="EMBL/GenBank/DDBJ databases">
        <title>Draft genome sequence of Aduncisulcus paluster, a free-living microaerophilic Fornicata.</title>
        <authorList>
            <person name="Yuyama I."/>
            <person name="Kume K."/>
            <person name="Tamura T."/>
            <person name="Inagaki Y."/>
            <person name="Hashimoto T."/>
        </authorList>
    </citation>
    <scope>NUCLEOTIDE SEQUENCE</scope>
    <source>
        <strain evidence="7">NY0171</strain>
    </source>
</reference>
<keyword evidence="8" id="KW-1185">Reference proteome</keyword>
<dbReference type="Pfam" id="PF00571">
    <property type="entry name" value="CBS"/>
    <property type="match status" value="4"/>
</dbReference>
<dbReference type="InterPro" id="IPR046342">
    <property type="entry name" value="CBS_dom_sf"/>
</dbReference>
<evidence type="ECO:0000256" key="1">
    <source>
        <dbReference type="ARBA" id="ARBA00006750"/>
    </source>
</evidence>
<feature type="region of interest" description="Disordered" evidence="5">
    <location>
        <begin position="122"/>
        <end position="152"/>
    </location>
</feature>
<feature type="domain" description="CBS" evidence="6">
    <location>
        <begin position="254"/>
        <end position="312"/>
    </location>
</feature>
<feature type="domain" description="CBS" evidence="6">
    <location>
        <begin position="324"/>
        <end position="384"/>
    </location>
</feature>
<comment type="caution">
    <text evidence="7">The sequence shown here is derived from an EMBL/GenBank/DDBJ whole genome shotgun (WGS) entry which is preliminary data.</text>
</comment>
<evidence type="ECO:0000256" key="4">
    <source>
        <dbReference type="PROSITE-ProRule" id="PRU00703"/>
    </source>
</evidence>
<dbReference type="InterPro" id="IPR050511">
    <property type="entry name" value="AMPK_gamma/SDS23_families"/>
</dbReference>
<evidence type="ECO:0000259" key="6">
    <source>
        <dbReference type="PROSITE" id="PS51371"/>
    </source>
</evidence>
<dbReference type="PROSITE" id="PS51371">
    <property type="entry name" value="CBS"/>
    <property type="match status" value="3"/>
</dbReference>
<feature type="compositionally biased region" description="Polar residues" evidence="5">
    <location>
        <begin position="122"/>
        <end position="146"/>
    </location>
</feature>
<name>A0ABQ5KW07_9EUKA</name>
<keyword evidence="3 4" id="KW-0129">CBS domain</keyword>
<evidence type="ECO:0000313" key="8">
    <source>
        <dbReference type="Proteomes" id="UP001057375"/>
    </source>
</evidence>
<dbReference type="Gene3D" id="3.10.580.10">
    <property type="entry name" value="CBS-domain"/>
    <property type="match status" value="2"/>
</dbReference>
<accession>A0ABQ5KW07</accession>
<evidence type="ECO:0000256" key="2">
    <source>
        <dbReference type="ARBA" id="ARBA00022737"/>
    </source>
</evidence>
<dbReference type="SUPFAM" id="SSF54631">
    <property type="entry name" value="CBS-domain pair"/>
    <property type="match status" value="2"/>
</dbReference>
<dbReference type="PANTHER" id="PTHR13780">
    <property type="entry name" value="AMP-ACTIVATED PROTEIN KINASE, GAMMA REGULATORY SUBUNIT"/>
    <property type="match status" value="1"/>
</dbReference>
<evidence type="ECO:0000256" key="5">
    <source>
        <dbReference type="SAM" id="MobiDB-lite"/>
    </source>
</evidence>
<dbReference type="SMART" id="SM00116">
    <property type="entry name" value="CBS"/>
    <property type="match status" value="4"/>
</dbReference>
<evidence type="ECO:0000313" key="7">
    <source>
        <dbReference type="EMBL" id="GKT36637.1"/>
    </source>
</evidence>
<sequence length="411" mass="46024">MEESADYETQNIKEFLSVYTAYDLMPDSSKLVTLNSKLSMFRAWKVLAENFCTAAAIWDDSEERYTGIFTASDIMIALLSLHDAFVPPPIKTLKRHMKLSKQSSLRIEHDKTTISGDRISKASTSSSFETTTNPSQLIKDQTSSKSIPPKSPLFPNPSSKLHANVVIMLDRVSVHDWKQLPPYKRPLVACTTETDIATAVKFIKSEGVHRLAVFDDEGQLLNVITYRAVCRFLVAKFRLSASLLRKTIAELDIGDSEVVTVRPQSRLRSAVKKLVNHKLSAIPVVNEDGVCVDMISKHDFVFQVLDRSFKNLNRTVESVLSSRPESAEELSTVLMTDSLAHVLKMFAQNNIHRVFIVDDKKSLLGVISLRHLLGILVTCIHAPKKDPHGEVKVVIVQDNELEGDKDIDPIK</sequence>